<protein>
    <submittedName>
        <fullName evidence="2">Uncharacterized protein</fullName>
    </submittedName>
</protein>
<sequence length="432" mass="48050">MVVGTFKAPSGTRHGNKKALCIGIDYSLLIQPECPQLVGPHNDARDFGVFLEQSRGYQHVVVMVDDPDIPEHLHPTRDNIVREMGSLVHDAGPNDSLVFVYAGHIDQVKAKVDKNEADGMDEAIVPMDHTHDQSRLLLDDDVRRLIVNPLLDKGARLTAIIDSCHSGTLLDLDHDKCNNMAIAQAYKARARWIRAARMLHYVTVFFRGRFIQGEQIEGRTVMAREIAIYVGPSEPGSSSTVTLKSKVPAFPSAHFQPITPLPDKSLPQTTMTLYRPQVISAVLPPFQPLYLSNPSQPGTCSGHCVGCSMTEPNVVSISACHDGEIIFEDAKGRSLCQALLKILHETPELSYYELIASLRYRVRRTVSKLHEFHHANGTCAEILSRRSSGKENESREEVFTPSRCRASTMEACFWDPQICSQTPVDVKATFRL</sequence>
<dbReference type="PANTHER" id="PTHR48104:SF30">
    <property type="entry name" value="METACASPASE-1"/>
    <property type="match status" value="1"/>
</dbReference>
<reference evidence="3" key="1">
    <citation type="submission" date="2024-04" db="EMBL/GenBank/DDBJ databases">
        <authorList>
            <person name="Shaw F."/>
            <person name="Minotto A."/>
        </authorList>
    </citation>
    <scope>NUCLEOTIDE SEQUENCE [LARGE SCALE GENOMIC DNA]</scope>
</reference>
<dbReference type="Gene3D" id="3.40.50.12660">
    <property type="match status" value="1"/>
</dbReference>
<organism evidence="2 3">
    <name type="scientific">Somion occarium</name>
    <dbReference type="NCBI Taxonomy" id="3059160"/>
    <lineage>
        <taxon>Eukaryota</taxon>
        <taxon>Fungi</taxon>
        <taxon>Dikarya</taxon>
        <taxon>Basidiomycota</taxon>
        <taxon>Agaricomycotina</taxon>
        <taxon>Agaricomycetes</taxon>
        <taxon>Polyporales</taxon>
        <taxon>Cerrenaceae</taxon>
        <taxon>Somion</taxon>
    </lineage>
</organism>
<dbReference type="Proteomes" id="UP001497453">
    <property type="component" value="Chromosome 11"/>
</dbReference>
<keyword evidence="3" id="KW-1185">Reference proteome</keyword>
<dbReference type="PANTHER" id="PTHR48104">
    <property type="entry name" value="METACASPASE-4"/>
    <property type="match status" value="1"/>
</dbReference>
<accession>A0ABP1CT93</accession>
<comment type="similarity">
    <text evidence="1">Belongs to the peptidase C14B family.</text>
</comment>
<evidence type="ECO:0000313" key="2">
    <source>
        <dbReference type="EMBL" id="CAL1698898.1"/>
    </source>
</evidence>
<dbReference type="InterPro" id="IPR050452">
    <property type="entry name" value="Metacaspase"/>
</dbReference>
<dbReference type="EMBL" id="OZ037954">
    <property type="protein sequence ID" value="CAL1698898.1"/>
    <property type="molecule type" value="Genomic_DNA"/>
</dbReference>
<gene>
    <name evidence="2" type="ORF">GFSPODELE1_LOCUS2388</name>
</gene>
<name>A0ABP1CT93_9APHY</name>
<evidence type="ECO:0000256" key="1">
    <source>
        <dbReference type="ARBA" id="ARBA00009005"/>
    </source>
</evidence>
<proteinExistence type="inferred from homology"/>
<evidence type="ECO:0000313" key="3">
    <source>
        <dbReference type="Proteomes" id="UP001497453"/>
    </source>
</evidence>